<dbReference type="SUPFAM" id="SSF51197">
    <property type="entry name" value="Clavaminate synthase-like"/>
    <property type="match status" value="1"/>
</dbReference>
<gene>
    <name evidence="1" type="ORF">METZ01_LOCUS202548</name>
</gene>
<evidence type="ECO:0008006" key="2">
    <source>
        <dbReference type="Google" id="ProtNLM"/>
    </source>
</evidence>
<dbReference type="AlphaFoldDB" id="A0A382EHZ7"/>
<name>A0A382EHZ7_9ZZZZ</name>
<evidence type="ECO:0000313" key="1">
    <source>
        <dbReference type="EMBL" id="SVB49694.1"/>
    </source>
</evidence>
<accession>A0A382EHZ7</accession>
<sequence>MKTIVIDNFLDKEDFDVLEEKIMGKYFPWFYYDTIVRTSDRGKIGYQYFNMHMLYDNDRPTFTTSWEIMDPILRKLQEFKDPNIKMETLLRVKVNSYPNQGKLIEHGMHRDYAFPSVACLFGMNTCNGYTRIGDKKIDSVANRAILFDPSTDHTSTSTTNDTRRVNINFNYLNVQGNIFK</sequence>
<organism evidence="1">
    <name type="scientific">marine metagenome</name>
    <dbReference type="NCBI Taxonomy" id="408172"/>
    <lineage>
        <taxon>unclassified sequences</taxon>
        <taxon>metagenomes</taxon>
        <taxon>ecological metagenomes</taxon>
    </lineage>
</organism>
<dbReference type="EMBL" id="UINC01044353">
    <property type="protein sequence ID" value="SVB49694.1"/>
    <property type="molecule type" value="Genomic_DNA"/>
</dbReference>
<proteinExistence type="predicted"/>
<protein>
    <recommendedName>
        <fullName evidence="2">Aspartyl/asparaginy/proline hydroxylase domain-containing protein</fullName>
    </recommendedName>
</protein>
<reference evidence="1" key="1">
    <citation type="submission" date="2018-05" db="EMBL/GenBank/DDBJ databases">
        <authorList>
            <person name="Lanie J.A."/>
            <person name="Ng W.-L."/>
            <person name="Kazmierczak K.M."/>
            <person name="Andrzejewski T.M."/>
            <person name="Davidsen T.M."/>
            <person name="Wayne K.J."/>
            <person name="Tettelin H."/>
            <person name="Glass J.I."/>
            <person name="Rusch D."/>
            <person name="Podicherti R."/>
            <person name="Tsui H.-C.T."/>
            <person name="Winkler M.E."/>
        </authorList>
    </citation>
    <scope>NUCLEOTIDE SEQUENCE</scope>
</reference>